<dbReference type="Proteomes" id="UP000886886">
    <property type="component" value="Unassembled WGS sequence"/>
</dbReference>
<protein>
    <recommendedName>
        <fullName evidence="1">bis(5'-nucleosyl)-tetraphosphatase (symmetrical)</fullName>
        <ecNumber evidence="1">3.6.1.41</ecNumber>
    </recommendedName>
</protein>
<organism evidence="8 9">
    <name type="scientific">Candidatus Limivivens merdigallinarum</name>
    <dbReference type="NCBI Taxonomy" id="2840859"/>
    <lineage>
        <taxon>Bacteria</taxon>
        <taxon>Bacillati</taxon>
        <taxon>Bacillota</taxon>
        <taxon>Clostridia</taxon>
        <taxon>Lachnospirales</taxon>
        <taxon>Lachnospiraceae</taxon>
        <taxon>Lachnospiraceae incertae sedis</taxon>
        <taxon>Candidatus Limivivens</taxon>
    </lineage>
</organism>
<dbReference type="PANTHER" id="PTHR35795">
    <property type="entry name" value="SLR1885 PROTEIN"/>
    <property type="match status" value="1"/>
</dbReference>
<dbReference type="InterPro" id="IPR005249">
    <property type="entry name" value="YqeK"/>
</dbReference>
<dbReference type="InterPro" id="IPR003607">
    <property type="entry name" value="HD/PDEase_dom"/>
</dbReference>
<dbReference type="GO" id="GO:0000166">
    <property type="term" value="F:nucleotide binding"/>
    <property type="evidence" value="ECO:0007669"/>
    <property type="project" value="UniProtKB-KW"/>
</dbReference>
<evidence type="ECO:0000256" key="6">
    <source>
        <dbReference type="ARBA" id="ARBA00049417"/>
    </source>
</evidence>
<evidence type="ECO:0000313" key="8">
    <source>
        <dbReference type="EMBL" id="HIQ96442.1"/>
    </source>
</evidence>
<accession>A0A9D1D0U9</accession>
<dbReference type="AlphaFoldDB" id="A0A9D1D0U9"/>
<dbReference type="InterPro" id="IPR051094">
    <property type="entry name" value="Diverse_Catalytic_Enzymes"/>
</dbReference>
<proteinExistence type="predicted"/>
<evidence type="ECO:0000256" key="1">
    <source>
        <dbReference type="ARBA" id="ARBA00012506"/>
    </source>
</evidence>
<gene>
    <name evidence="8" type="primary">yqeK</name>
    <name evidence="8" type="ORF">IAB26_07765</name>
</gene>
<comment type="catalytic activity">
    <reaction evidence="6">
        <text>P(1),P(4)-bis(5'-adenosyl) tetraphosphate + H2O = 2 ADP + 2 H(+)</text>
        <dbReference type="Rhea" id="RHEA:24252"/>
        <dbReference type="ChEBI" id="CHEBI:15377"/>
        <dbReference type="ChEBI" id="CHEBI:15378"/>
        <dbReference type="ChEBI" id="CHEBI:58141"/>
        <dbReference type="ChEBI" id="CHEBI:456216"/>
        <dbReference type="EC" id="3.6.1.41"/>
    </reaction>
</comment>
<comment type="caution">
    <text evidence="8">The sequence shown here is derived from an EMBL/GenBank/DDBJ whole genome shotgun (WGS) entry which is preliminary data.</text>
</comment>
<dbReference type="PROSITE" id="PS51831">
    <property type="entry name" value="HD"/>
    <property type="match status" value="1"/>
</dbReference>
<sequence length="200" mass="23087">MENINVKKMQDRLEKYLEHDRFLHTQGVMYTATSLAMCHGCDIQKAMIAGLLHDCAKCIPTSKKLKLCKKHGIELSSFEMKNESLLHAKVGVYIAKKKYNITDKEILGAIRYHTTGKPDMTQLEKIIYIADYIEPGRFKAVNLPLIRKTAFQDLDETMYLILRDTLSYLNGTSNTLDDMTEKAYEYYRKLHQQRKGGTKV</sequence>
<dbReference type="Pfam" id="PF01966">
    <property type="entry name" value="HD"/>
    <property type="match status" value="1"/>
</dbReference>
<keyword evidence="4 8" id="KW-0378">Hydrolase</keyword>
<keyword evidence="3" id="KW-0547">Nucleotide-binding</keyword>
<dbReference type="EC" id="3.6.1.41" evidence="1"/>
<dbReference type="GO" id="GO:0008803">
    <property type="term" value="F:bis(5'-nucleosyl)-tetraphosphatase (symmetrical) activity"/>
    <property type="evidence" value="ECO:0007669"/>
    <property type="project" value="UniProtKB-EC"/>
</dbReference>
<name>A0A9D1D0U9_9FIRM</name>
<dbReference type="PANTHER" id="PTHR35795:SF1">
    <property type="entry name" value="BIS(5'-NUCLEOSYL)-TETRAPHOSPHATASE, SYMMETRICAL"/>
    <property type="match status" value="1"/>
</dbReference>
<evidence type="ECO:0000256" key="2">
    <source>
        <dbReference type="ARBA" id="ARBA00022723"/>
    </source>
</evidence>
<evidence type="ECO:0000256" key="5">
    <source>
        <dbReference type="ARBA" id="ARBA00023004"/>
    </source>
</evidence>
<feature type="domain" description="HD" evidence="7">
    <location>
        <begin position="21"/>
        <end position="136"/>
    </location>
</feature>
<dbReference type="SMART" id="SM00471">
    <property type="entry name" value="HDc"/>
    <property type="match status" value="1"/>
</dbReference>
<dbReference type="Gene3D" id="1.10.3210.10">
    <property type="entry name" value="Hypothetical protein af1432"/>
    <property type="match status" value="1"/>
</dbReference>
<evidence type="ECO:0000256" key="4">
    <source>
        <dbReference type="ARBA" id="ARBA00022801"/>
    </source>
</evidence>
<dbReference type="NCBIfam" id="TIGR00488">
    <property type="entry name" value="bis(5'-nucleosyl)-tetraphosphatase (symmetrical) YqeK"/>
    <property type="match status" value="1"/>
</dbReference>
<evidence type="ECO:0000256" key="3">
    <source>
        <dbReference type="ARBA" id="ARBA00022741"/>
    </source>
</evidence>
<dbReference type="EMBL" id="DVFT01000116">
    <property type="protein sequence ID" value="HIQ96442.1"/>
    <property type="molecule type" value="Genomic_DNA"/>
</dbReference>
<reference evidence="8" key="2">
    <citation type="journal article" date="2021" name="PeerJ">
        <title>Extensive microbial diversity within the chicken gut microbiome revealed by metagenomics and culture.</title>
        <authorList>
            <person name="Gilroy R."/>
            <person name="Ravi A."/>
            <person name="Getino M."/>
            <person name="Pursley I."/>
            <person name="Horton D.L."/>
            <person name="Alikhan N.F."/>
            <person name="Baker D."/>
            <person name="Gharbi K."/>
            <person name="Hall N."/>
            <person name="Watson M."/>
            <person name="Adriaenssens E.M."/>
            <person name="Foster-Nyarko E."/>
            <person name="Jarju S."/>
            <person name="Secka A."/>
            <person name="Antonio M."/>
            <person name="Oren A."/>
            <person name="Chaudhuri R.R."/>
            <person name="La Ragione R."/>
            <person name="Hildebrand F."/>
            <person name="Pallen M.J."/>
        </authorList>
    </citation>
    <scope>NUCLEOTIDE SEQUENCE</scope>
    <source>
        <strain evidence="8">ChiSjej3B21-11622</strain>
    </source>
</reference>
<dbReference type="InterPro" id="IPR006674">
    <property type="entry name" value="HD_domain"/>
</dbReference>
<keyword evidence="2" id="KW-0479">Metal-binding</keyword>
<dbReference type="GO" id="GO:0046872">
    <property type="term" value="F:metal ion binding"/>
    <property type="evidence" value="ECO:0007669"/>
    <property type="project" value="UniProtKB-KW"/>
</dbReference>
<reference evidence="8" key="1">
    <citation type="submission" date="2020-10" db="EMBL/GenBank/DDBJ databases">
        <authorList>
            <person name="Gilroy R."/>
        </authorList>
    </citation>
    <scope>NUCLEOTIDE SEQUENCE</scope>
    <source>
        <strain evidence="8">ChiSjej3B21-11622</strain>
    </source>
</reference>
<dbReference type="CDD" id="cd00077">
    <property type="entry name" value="HDc"/>
    <property type="match status" value="1"/>
</dbReference>
<dbReference type="SUPFAM" id="SSF109604">
    <property type="entry name" value="HD-domain/PDEase-like"/>
    <property type="match status" value="1"/>
</dbReference>
<evidence type="ECO:0000313" key="9">
    <source>
        <dbReference type="Proteomes" id="UP000886886"/>
    </source>
</evidence>
<evidence type="ECO:0000259" key="7">
    <source>
        <dbReference type="PROSITE" id="PS51831"/>
    </source>
</evidence>
<keyword evidence="5" id="KW-0408">Iron</keyword>